<proteinExistence type="predicted"/>
<dbReference type="Proteomes" id="UP000540685">
    <property type="component" value="Unassembled WGS sequence"/>
</dbReference>
<evidence type="ECO:0000313" key="1">
    <source>
        <dbReference type="EMBL" id="MBB5818727.1"/>
    </source>
</evidence>
<name>A0A7W9MF70_9ACTN</name>
<sequence>MPSGFRTGLTGAVPGSVWVRRLHPGMVPSRASSPAHKAVMR</sequence>
<accession>A0A7W9MF70</accession>
<comment type="caution">
    <text evidence="1">The sequence shown here is derived from an EMBL/GenBank/DDBJ whole genome shotgun (WGS) entry which is preliminary data.</text>
</comment>
<protein>
    <submittedName>
        <fullName evidence="1">Uncharacterized protein</fullName>
    </submittedName>
</protein>
<keyword evidence="2" id="KW-1185">Reference proteome</keyword>
<reference evidence="1 2" key="1">
    <citation type="submission" date="2020-08" db="EMBL/GenBank/DDBJ databases">
        <title>Sequencing the genomes of 1000 actinobacteria strains.</title>
        <authorList>
            <person name="Klenk H.-P."/>
        </authorList>
    </citation>
    <scope>NUCLEOTIDE SEQUENCE [LARGE SCALE GENOMIC DNA]</scope>
    <source>
        <strain evidence="1 2">DSM 46887</strain>
    </source>
</reference>
<gene>
    <name evidence="1" type="ORF">F4562_001789</name>
</gene>
<organism evidence="1 2">
    <name type="scientific">Streptosporangium becharense</name>
    <dbReference type="NCBI Taxonomy" id="1816182"/>
    <lineage>
        <taxon>Bacteria</taxon>
        <taxon>Bacillati</taxon>
        <taxon>Actinomycetota</taxon>
        <taxon>Actinomycetes</taxon>
        <taxon>Streptosporangiales</taxon>
        <taxon>Streptosporangiaceae</taxon>
        <taxon>Streptosporangium</taxon>
    </lineage>
</organism>
<dbReference type="EMBL" id="JACHMP010000001">
    <property type="protein sequence ID" value="MBB5818727.1"/>
    <property type="molecule type" value="Genomic_DNA"/>
</dbReference>
<evidence type="ECO:0000313" key="2">
    <source>
        <dbReference type="Proteomes" id="UP000540685"/>
    </source>
</evidence>
<dbReference type="AlphaFoldDB" id="A0A7W9MF70"/>